<protein>
    <submittedName>
        <fullName evidence="4">Copper amine oxidase-like domain-containing protein</fullName>
    </submittedName>
</protein>
<proteinExistence type="predicted"/>
<dbReference type="HOGENOM" id="CLU_037735_1_0_9"/>
<evidence type="ECO:0000313" key="4">
    <source>
        <dbReference type="EMBL" id="AEG61854.1"/>
    </source>
</evidence>
<keyword evidence="5" id="KW-1185">Reference proteome</keyword>
<dbReference type="Pfam" id="PF09992">
    <property type="entry name" value="NAGPA"/>
    <property type="match status" value="1"/>
</dbReference>
<evidence type="ECO:0000259" key="2">
    <source>
        <dbReference type="Pfam" id="PF07833"/>
    </source>
</evidence>
<dbReference type="Proteomes" id="UP000009234">
    <property type="component" value="Chromosome"/>
</dbReference>
<dbReference type="KEGG" id="dru:Desru_3652"/>
<dbReference type="InterPro" id="IPR036582">
    <property type="entry name" value="Mao_N_sf"/>
</dbReference>
<dbReference type="PANTHER" id="PTHR40446">
    <property type="entry name" value="N-ACETYLGLUCOSAMINE-1-PHOSPHODIESTER ALPHA-N-ACETYLGLUCOSAMINIDASE"/>
    <property type="match status" value="1"/>
</dbReference>
<gene>
    <name evidence="4" type="ordered locus">Desru_3652</name>
</gene>
<dbReference type="RefSeq" id="WP_013843600.1">
    <property type="nucleotide sequence ID" value="NC_015589.1"/>
</dbReference>
<dbReference type="AlphaFoldDB" id="F6DNG3"/>
<keyword evidence="1" id="KW-0732">Signal</keyword>
<dbReference type="InterPro" id="IPR018711">
    <property type="entry name" value="NAGPA"/>
</dbReference>
<dbReference type="OrthoDB" id="9809781at2"/>
<feature type="domain" description="Copper amine oxidase-like N-terminal" evidence="2">
    <location>
        <begin position="269"/>
        <end position="370"/>
    </location>
</feature>
<evidence type="ECO:0000313" key="5">
    <source>
        <dbReference type="Proteomes" id="UP000009234"/>
    </source>
</evidence>
<reference evidence="4 5" key="2">
    <citation type="journal article" date="2012" name="Stand. Genomic Sci.">
        <title>Complete genome sequence of the sulfate-reducing firmicute Desulfotomaculum ruminis type strain (DL(T)).</title>
        <authorList>
            <person name="Spring S."/>
            <person name="Visser M."/>
            <person name="Lu M."/>
            <person name="Copeland A."/>
            <person name="Lapidus A."/>
            <person name="Lucas S."/>
            <person name="Cheng J.F."/>
            <person name="Han C."/>
            <person name="Tapia R."/>
            <person name="Goodwin L.A."/>
            <person name="Pitluck S."/>
            <person name="Ivanova N."/>
            <person name="Land M."/>
            <person name="Hauser L."/>
            <person name="Larimer F."/>
            <person name="Rohde M."/>
            <person name="Goker M."/>
            <person name="Detter J.C."/>
            <person name="Kyrpides N.C."/>
            <person name="Woyke T."/>
            <person name="Schaap P.J."/>
            <person name="Plugge C.M."/>
            <person name="Muyzer G."/>
            <person name="Kuever J."/>
            <person name="Pereira I.A."/>
            <person name="Parshina S.N."/>
            <person name="Bernier-Latmani R."/>
            <person name="Stams A.J."/>
            <person name="Klenk H.P."/>
        </authorList>
    </citation>
    <scope>NUCLEOTIDE SEQUENCE [LARGE SCALE GENOMIC DNA]</scope>
    <source>
        <strain evidence="5">ATCC 23193 / DSM 2154 / NCIB 8452 / DL</strain>
    </source>
</reference>
<dbReference type="eggNOG" id="COG4632">
    <property type="taxonomic scope" value="Bacteria"/>
</dbReference>
<feature type="chain" id="PRO_5003333336" evidence="1">
    <location>
        <begin position="25"/>
        <end position="388"/>
    </location>
</feature>
<feature type="domain" description="Phosphodiester glycosidase" evidence="3">
    <location>
        <begin position="86"/>
        <end position="261"/>
    </location>
</feature>
<dbReference type="Pfam" id="PF07833">
    <property type="entry name" value="Cu_amine_oxidN1"/>
    <property type="match status" value="1"/>
</dbReference>
<reference evidence="5" key="1">
    <citation type="submission" date="2011-05" db="EMBL/GenBank/DDBJ databases">
        <title>Complete sequence of Desulfotomaculum ruminis DSM 2154.</title>
        <authorList>
            <person name="Lucas S."/>
            <person name="Copeland A."/>
            <person name="Lapidus A."/>
            <person name="Cheng J.-F."/>
            <person name="Goodwin L."/>
            <person name="Pitluck S."/>
            <person name="Lu M."/>
            <person name="Detter J.C."/>
            <person name="Han C."/>
            <person name="Tapia R."/>
            <person name="Land M."/>
            <person name="Hauser L."/>
            <person name="Kyrpides N."/>
            <person name="Ivanova N."/>
            <person name="Mikhailova N."/>
            <person name="Pagani I."/>
            <person name="Stams A.J.M."/>
            <person name="Plugge C.M."/>
            <person name="Muyzer G."/>
            <person name="Kuever J."/>
            <person name="Parshina S.N."/>
            <person name="Ivanova A.E."/>
            <person name="Nazina T.N."/>
            <person name="Brambilla E."/>
            <person name="Spring S."/>
            <person name="Klenk H.-P."/>
            <person name="Woyke T."/>
        </authorList>
    </citation>
    <scope>NUCLEOTIDE SEQUENCE [LARGE SCALE GENOMIC DNA]</scope>
    <source>
        <strain evidence="5">ATCC 23193 / DSM 2154 / NCIB 8452 / DL</strain>
    </source>
</reference>
<dbReference type="STRING" id="696281.Desru_3652"/>
<dbReference type="InterPro" id="IPR012854">
    <property type="entry name" value="Cu_amine_oxidase-like_N"/>
</dbReference>
<dbReference type="EMBL" id="CP002780">
    <property type="protein sequence ID" value="AEG61854.1"/>
    <property type="molecule type" value="Genomic_DNA"/>
</dbReference>
<organism evidence="4 5">
    <name type="scientific">Desulforamulus ruminis (strain ATCC 23193 / DSM 2154 / NCIMB 8452 / DL)</name>
    <name type="common">Desulfotomaculum ruminis</name>
    <dbReference type="NCBI Taxonomy" id="696281"/>
    <lineage>
        <taxon>Bacteria</taxon>
        <taxon>Bacillati</taxon>
        <taxon>Bacillota</taxon>
        <taxon>Clostridia</taxon>
        <taxon>Eubacteriales</taxon>
        <taxon>Peptococcaceae</taxon>
        <taxon>Desulforamulus</taxon>
    </lineage>
</organism>
<evidence type="ECO:0000256" key="1">
    <source>
        <dbReference type="SAM" id="SignalP"/>
    </source>
</evidence>
<feature type="signal peptide" evidence="1">
    <location>
        <begin position="1"/>
        <end position="24"/>
    </location>
</feature>
<dbReference type="Gene3D" id="3.30.457.10">
    <property type="entry name" value="Copper amine oxidase-like, N-terminal domain"/>
    <property type="match status" value="1"/>
</dbReference>
<dbReference type="SUPFAM" id="SSF55383">
    <property type="entry name" value="Copper amine oxidase, domain N"/>
    <property type="match status" value="1"/>
</dbReference>
<dbReference type="PANTHER" id="PTHR40446:SF2">
    <property type="entry name" value="N-ACETYLGLUCOSAMINE-1-PHOSPHODIESTER ALPHA-N-ACETYLGLUCOSAMINIDASE"/>
    <property type="match status" value="1"/>
</dbReference>
<evidence type="ECO:0000259" key="3">
    <source>
        <dbReference type="Pfam" id="PF09992"/>
    </source>
</evidence>
<accession>F6DNG3</accession>
<sequence length="388" mass="41727">MKLTTWFRLLCICFIVTWALPAAAAEQIAPGVRYWSFERTNWDGKPVKGHALEIDLQQRFTEVWPVMGQDQLGKLETLSSMTGRTGAIAAINGGFFDTRTGIPDGTLMIDGKTVTTTNILRTTLGITSDGEVKVGYYTPGSEEWQKARHLLTGGPLLVKDGLPVDQAVQEGLWGNVLSAAPRTAVGVTASGRLLLVEVDGRQANYSQGVTLEELSYLMIDLGAVQAVGLDGGGSSEMIVKGNIVNRPSDGKERSISNGLVVLQQLPVYLNNQRLFFDVPPLVEKGRTLVPMRRIFEGLGAEVAWDDATKKVTATKGSRSVELTLGEAVALVDGEKVALDVPAQLMAGRLLVPMRFVGESLGATVNYDTTATSPVIYITEEGGSTSENQ</sequence>
<name>F6DNG3_DESRL</name>